<comment type="caution">
    <text evidence="3">The sequence shown here is derived from an EMBL/GenBank/DDBJ whole genome shotgun (WGS) entry which is preliminary data.</text>
</comment>
<proteinExistence type="predicted"/>
<dbReference type="Proteomes" id="UP000637002">
    <property type="component" value="Unassembled WGS sequence"/>
</dbReference>
<dbReference type="NCBIfam" id="NF009071">
    <property type="entry name" value="PRK12406.1"/>
    <property type="match status" value="1"/>
</dbReference>
<dbReference type="SUPFAM" id="SSF56801">
    <property type="entry name" value="Acetyl-CoA synthetase-like"/>
    <property type="match status" value="1"/>
</dbReference>
<evidence type="ECO:0000259" key="2">
    <source>
        <dbReference type="Pfam" id="PF13193"/>
    </source>
</evidence>
<gene>
    <name evidence="3" type="ORF">GCM10010994_15850</name>
</gene>
<dbReference type="InterPro" id="IPR000873">
    <property type="entry name" value="AMP-dep_synth/lig_dom"/>
</dbReference>
<accession>A0A916U3V5</accession>
<keyword evidence="4" id="KW-1185">Reference proteome</keyword>
<organism evidence="3 4">
    <name type="scientific">Chelatococcus reniformis</name>
    <dbReference type="NCBI Taxonomy" id="1494448"/>
    <lineage>
        <taxon>Bacteria</taxon>
        <taxon>Pseudomonadati</taxon>
        <taxon>Pseudomonadota</taxon>
        <taxon>Alphaproteobacteria</taxon>
        <taxon>Hyphomicrobiales</taxon>
        <taxon>Chelatococcaceae</taxon>
        <taxon>Chelatococcus</taxon>
    </lineage>
</organism>
<dbReference type="InterPro" id="IPR025110">
    <property type="entry name" value="AMP-bd_C"/>
</dbReference>
<dbReference type="EMBL" id="BMGG01000002">
    <property type="protein sequence ID" value="GGC57706.1"/>
    <property type="molecule type" value="Genomic_DNA"/>
</dbReference>
<dbReference type="PANTHER" id="PTHR24096:SF323">
    <property type="entry name" value="BLR3536 PROTEIN"/>
    <property type="match status" value="1"/>
</dbReference>
<evidence type="ECO:0000313" key="3">
    <source>
        <dbReference type="EMBL" id="GGC57706.1"/>
    </source>
</evidence>
<dbReference type="PANTHER" id="PTHR24096">
    <property type="entry name" value="LONG-CHAIN-FATTY-ACID--COA LIGASE"/>
    <property type="match status" value="1"/>
</dbReference>
<sequence>MGEITSGERRLTTEELQDRAARAASGFKELGIGQGDTVAVYLRNDLAFFEASFAAGLLGAYPVPVNWHYTEAEARYLLENCEAKAVVIHADLLEPIRAAIPAGVAVFVVETPPEIAAAYAIAPERCRVPPGATDWSTWLGALTPLPPTPIEPPSTMIYTSGTTGHPKGVRRAPPTPEQAQGFIVVLAKGFGFADDLADPSRIVTVVTGPMYHSAPNAYGTIAARLGGNVILQPRYDSEDLLKLIETRKVTHLHMVPIMFNRLVKLPDDVKARYDLSSLKFVIHAAAPVSPPIKRQMIEWWGPIINEYYGATETGIVTLCNSQEWLAHPGTVGKALDFSTVKILSADGQELPQGEIGEVAAKTHIISDFTYHGDDSKRQASDRGGLFAPGDVGYLDADGFLYLCDRAKDMVISGGVNIYPAEIEAELHKMPGVADCAVFGVPDDEYGEALLAVVQPQPGADLTEAAVRGYLREHVAGYKVPKKVEFLADLPREDSGKIFKRKLREPYWEGLDRRI</sequence>
<dbReference type="Gene3D" id="3.30.300.30">
    <property type="match status" value="1"/>
</dbReference>
<dbReference type="GO" id="GO:0016405">
    <property type="term" value="F:CoA-ligase activity"/>
    <property type="evidence" value="ECO:0007669"/>
    <property type="project" value="TreeGrafter"/>
</dbReference>
<reference evidence="3" key="2">
    <citation type="submission" date="2020-09" db="EMBL/GenBank/DDBJ databases">
        <authorList>
            <person name="Sun Q."/>
            <person name="Zhou Y."/>
        </authorList>
    </citation>
    <scope>NUCLEOTIDE SEQUENCE</scope>
    <source>
        <strain evidence="3">CGMCC 1.12919</strain>
    </source>
</reference>
<name>A0A916U3V5_9HYPH</name>
<dbReference type="AlphaFoldDB" id="A0A916U3V5"/>
<dbReference type="InterPro" id="IPR042099">
    <property type="entry name" value="ANL_N_sf"/>
</dbReference>
<reference evidence="3" key="1">
    <citation type="journal article" date="2014" name="Int. J. Syst. Evol. Microbiol.">
        <title>Complete genome sequence of Corynebacterium casei LMG S-19264T (=DSM 44701T), isolated from a smear-ripened cheese.</title>
        <authorList>
            <consortium name="US DOE Joint Genome Institute (JGI-PGF)"/>
            <person name="Walter F."/>
            <person name="Albersmeier A."/>
            <person name="Kalinowski J."/>
            <person name="Ruckert C."/>
        </authorList>
    </citation>
    <scope>NUCLEOTIDE SEQUENCE</scope>
    <source>
        <strain evidence="3">CGMCC 1.12919</strain>
    </source>
</reference>
<dbReference type="PROSITE" id="PS00455">
    <property type="entry name" value="AMP_BINDING"/>
    <property type="match status" value="1"/>
</dbReference>
<feature type="domain" description="AMP-binding enzyme C-terminal" evidence="2">
    <location>
        <begin position="421"/>
        <end position="496"/>
    </location>
</feature>
<dbReference type="InterPro" id="IPR045851">
    <property type="entry name" value="AMP-bd_C_sf"/>
</dbReference>
<dbReference type="Pfam" id="PF13193">
    <property type="entry name" value="AMP-binding_C"/>
    <property type="match status" value="1"/>
</dbReference>
<dbReference type="Gene3D" id="3.40.50.12780">
    <property type="entry name" value="N-terminal domain of ligase-like"/>
    <property type="match status" value="1"/>
</dbReference>
<evidence type="ECO:0000259" key="1">
    <source>
        <dbReference type="Pfam" id="PF00501"/>
    </source>
</evidence>
<dbReference type="Pfam" id="PF00501">
    <property type="entry name" value="AMP-binding"/>
    <property type="match status" value="1"/>
</dbReference>
<dbReference type="InterPro" id="IPR020845">
    <property type="entry name" value="AMP-binding_CS"/>
</dbReference>
<feature type="domain" description="AMP-dependent synthetase/ligase" evidence="1">
    <location>
        <begin position="7"/>
        <end position="362"/>
    </location>
</feature>
<evidence type="ECO:0000313" key="4">
    <source>
        <dbReference type="Proteomes" id="UP000637002"/>
    </source>
</evidence>
<dbReference type="RefSeq" id="WP_188608574.1">
    <property type="nucleotide sequence ID" value="NZ_BMGG01000002.1"/>
</dbReference>
<protein>
    <submittedName>
        <fullName evidence="3">Acyl-CoA synthetase</fullName>
    </submittedName>
</protein>